<evidence type="ECO:0000259" key="5">
    <source>
        <dbReference type="Pfam" id="PF13439"/>
    </source>
</evidence>
<name>A0A2U1SX46_9MICO</name>
<dbReference type="PANTHER" id="PTHR45947">
    <property type="entry name" value="SULFOQUINOVOSYL TRANSFERASE SQD2"/>
    <property type="match status" value="1"/>
</dbReference>
<evidence type="ECO:0000313" key="7">
    <source>
        <dbReference type="Proteomes" id="UP000244978"/>
    </source>
</evidence>
<keyword evidence="2" id="KW-0328">Glycosyltransferase</keyword>
<dbReference type="GO" id="GO:0016757">
    <property type="term" value="F:glycosyltransferase activity"/>
    <property type="evidence" value="ECO:0007669"/>
    <property type="project" value="UniProtKB-KW"/>
</dbReference>
<evidence type="ECO:0000256" key="3">
    <source>
        <dbReference type="ARBA" id="ARBA00022679"/>
    </source>
</evidence>
<organism evidence="6 7">
    <name type="scientific">Homoserinimonas hongtaonis</name>
    <dbReference type="NCBI Taxonomy" id="2079791"/>
    <lineage>
        <taxon>Bacteria</taxon>
        <taxon>Bacillati</taxon>
        <taxon>Actinomycetota</taxon>
        <taxon>Actinomycetes</taxon>
        <taxon>Micrococcales</taxon>
        <taxon>Microbacteriaceae</taxon>
        <taxon>Homoserinimonas</taxon>
    </lineage>
</organism>
<dbReference type="InterPro" id="IPR001296">
    <property type="entry name" value="Glyco_trans_1"/>
</dbReference>
<evidence type="ECO:0000256" key="2">
    <source>
        <dbReference type="ARBA" id="ARBA00022676"/>
    </source>
</evidence>
<evidence type="ECO:0000313" key="6">
    <source>
        <dbReference type="EMBL" id="PWB96200.1"/>
    </source>
</evidence>
<dbReference type="InterPro" id="IPR050194">
    <property type="entry name" value="Glycosyltransferase_grp1"/>
</dbReference>
<sequence length="409" mass="42607">MTSKITRVALVSMHTPPAQQPGTGDSGGLNVSLMGTAHELAARGIEVELLTRAEGPPSVTLIEPGVSMHAIPAGPPRTVAKGELRLLADEFGEAVARLAGRDSPRYDIIHSHYWLSGVATLPVALELRVPFVQSFHTLAALKNRHAGPGQALEPRARLGAEAYLAGQAGAVVAGSSAEVSSLIDDLRTPAERVWVIPPGVDTEHFSPTRAGAVDRARARHDLAEGRPVLAVVGRVQPLKDQELAIRALAAAGELRERVPLLVIAGDATPGEADYLASLRSLADELGVAEHIRFAGSLDRDAVADLLTTATATLIPSHSETFGIVALESAASGTPVIGYRSTGLTDSVAEGRSGILLDSRSPAVWAQAIVRLLEDAELRATLGAGARDHALGHTWAATATALLGVYASLS</sequence>
<dbReference type="RefSeq" id="WP_108998423.1">
    <property type="nucleotide sequence ID" value="NZ_QEEX01000002.1"/>
</dbReference>
<dbReference type="AlphaFoldDB" id="A0A2U1SX46"/>
<dbReference type="EMBL" id="QEEX01000002">
    <property type="protein sequence ID" value="PWB96200.1"/>
    <property type="molecule type" value="Genomic_DNA"/>
</dbReference>
<dbReference type="Proteomes" id="UP000244978">
    <property type="component" value="Unassembled WGS sequence"/>
</dbReference>
<reference evidence="7" key="1">
    <citation type="submission" date="2018-04" db="EMBL/GenBank/DDBJ databases">
        <authorList>
            <person name="Liu S."/>
            <person name="Wang Z."/>
            <person name="Li J."/>
        </authorList>
    </citation>
    <scope>NUCLEOTIDE SEQUENCE [LARGE SCALE GENOMIC DNA]</scope>
    <source>
        <strain evidence="7">S1194</strain>
    </source>
</reference>
<dbReference type="SUPFAM" id="SSF53756">
    <property type="entry name" value="UDP-Glycosyltransferase/glycogen phosphorylase"/>
    <property type="match status" value="1"/>
</dbReference>
<keyword evidence="3" id="KW-0808">Transferase</keyword>
<evidence type="ECO:0000256" key="1">
    <source>
        <dbReference type="ARBA" id="ARBA00021292"/>
    </source>
</evidence>
<proteinExistence type="predicted"/>
<accession>A0A2U1SX46</accession>
<evidence type="ECO:0000259" key="4">
    <source>
        <dbReference type="Pfam" id="PF00534"/>
    </source>
</evidence>
<dbReference type="Gene3D" id="3.40.50.2000">
    <property type="entry name" value="Glycogen Phosphorylase B"/>
    <property type="match status" value="2"/>
</dbReference>
<feature type="domain" description="Glycosyl transferase family 1" evidence="4">
    <location>
        <begin position="215"/>
        <end position="387"/>
    </location>
</feature>
<comment type="caution">
    <text evidence="6">The sequence shown here is derived from an EMBL/GenBank/DDBJ whole genome shotgun (WGS) entry which is preliminary data.</text>
</comment>
<dbReference type="PANTHER" id="PTHR45947:SF3">
    <property type="entry name" value="SULFOQUINOVOSYL TRANSFERASE SQD2"/>
    <property type="match status" value="1"/>
</dbReference>
<dbReference type="Pfam" id="PF13439">
    <property type="entry name" value="Glyco_transf_4"/>
    <property type="match status" value="1"/>
</dbReference>
<protein>
    <recommendedName>
        <fullName evidence="1">D-inositol 3-phosphate glycosyltransferase</fullName>
    </recommendedName>
</protein>
<gene>
    <name evidence="6" type="ORF">DF220_12590</name>
</gene>
<dbReference type="Pfam" id="PF00534">
    <property type="entry name" value="Glycos_transf_1"/>
    <property type="match status" value="1"/>
</dbReference>
<dbReference type="InterPro" id="IPR028098">
    <property type="entry name" value="Glyco_trans_4-like_N"/>
</dbReference>
<keyword evidence="7" id="KW-1185">Reference proteome</keyword>
<dbReference type="GO" id="GO:1901137">
    <property type="term" value="P:carbohydrate derivative biosynthetic process"/>
    <property type="evidence" value="ECO:0007669"/>
    <property type="project" value="UniProtKB-ARBA"/>
</dbReference>
<feature type="domain" description="Glycosyltransferase subfamily 4-like N-terminal" evidence="5">
    <location>
        <begin position="27"/>
        <end position="203"/>
    </location>
</feature>